<dbReference type="PANTHER" id="PTHR10545">
    <property type="entry name" value="DIAMINE N-ACETYLTRANSFERASE"/>
    <property type="match status" value="1"/>
</dbReference>
<dbReference type="InterPro" id="IPR051016">
    <property type="entry name" value="Diverse_Substrate_AcTransf"/>
</dbReference>
<protein>
    <submittedName>
        <fullName evidence="4">GNAT family N-acetyltransferase</fullName>
    </submittedName>
</protein>
<evidence type="ECO:0000313" key="4">
    <source>
        <dbReference type="EMBL" id="MBU2711338.1"/>
    </source>
</evidence>
<dbReference type="EMBL" id="JAGSOY010000018">
    <property type="protein sequence ID" value="MBU2711338.1"/>
    <property type="molecule type" value="Genomic_DNA"/>
</dbReference>
<dbReference type="RefSeq" id="WP_215819500.1">
    <property type="nucleotide sequence ID" value="NZ_JAGSOY010000018.1"/>
</dbReference>
<dbReference type="Proteomes" id="UP000690515">
    <property type="component" value="Unassembled WGS sequence"/>
</dbReference>
<dbReference type="InterPro" id="IPR016181">
    <property type="entry name" value="Acyl_CoA_acyltransferase"/>
</dbReference>
<proteinExistence type="predicted"/>
<dbReference type="PANTHER" id="PTHR10545:SF29">
    <property type="entry name" value="GH14572P-RELATED"/>
    <property type="match status" value="1"/>
</dbReference>
<keyword evidence="1" id="KW-0808">Transferase</keyword>
<reference evidence="4 5" key="1">
    <citation type="submission" date="2021-04" db="EMBL/GenBank/DDBJ databases">
        <authorList>
            <person name="Pira H."/>
            <person name="Risdian C."/>
            <person name="Wink J."/>
        </authorList>
    </citation>
    <scope>NUCLEOTIDE SEQUENCE [LARGE SCALE GENOMIC DNA]</scope>
    <source>
        <strain evidence="4 5">WH53</strain>
    </source>
</reference>
<feature type="domain" description="N-acetyltransferase" evidence="3">
    <location>
        <begin position="8"/>
        <end position="163"/>
    </location>
</feature>
<keyword evidence="5" id="KW-1185">Reference proteome</keyword>
<sequence length="163" mass="18302">MSNNNQPLIIRPATSDDVPTILNFIKNLAQYEKLSHEVVATEDKLKATLFGEHPAAEVIIAFLGDEPAGFALYFSSYSTFLAQPGMYLEDLYVNETLRGHGIGKALLRKLAQIAKSRHYGRLEWSVLNWNQPAINFYESIGAKPQDEWTVYRLTGTALNQLAE</sequence>
<evidence type="ECO:0000259" key="3">
    <source>
        <dbReference type="PROSITE" id="PS51186"/>
    </source>
</evidence>
<comment type="caution">
    <text evidence="4">The sequence shown here is derived from an EMBL/GenBank/DDBJ whole genome shotgun (WGS) entry which is preliminary data.</text>
</comment>
<dbReference type="SUPFAM" id="SSF55729">
    <property type="entry name" value="Acyl-CoA N-acyltransferases (Nat)"/>
    <property type="match status" value="1"/>
</dbReference>
<dbReference type="CDD" id="cd04301">
    <property type="entry name" value="NAT_SF"/>
    <property type="match status" value="1"/>
</dbReference>
<dbReference type="Pfam" id="PF00583">
    <property type="entry name" value="Acetyltransf_1"/>
    <property type="match status" value="1"/>
</dbReference>
<organism evidence="4 5">
    <name type="scientific">Zooshikella harenae</name>
    <dbReference type="NCBI Taxonomy" id="2827238"/>
    <lineage>
        <taxon>Bacteria</taxon>
        <taxon>Pseudomonadati</taxon>
        <taxon>Pseudomonadota</taxon>
        <taxon>Gammaproteobacteria</taxon>
        <taxon>Oceanospirillales</taxon>
        <taxon>Zooshikellaceae</taxon>
        <taxon>Zooshikella</taxon>
    </lineage>
</organism>
<dbReference type="PROSITE" id="PS51186">
    <property type="entry name" value="GNAT"/>
    <property type="match status" value="1"/>
</dbReference>
<evidence type="ECO:0000256" key="1">
    <source>
        <dbReference type="ARBA" id="ARBA00022679"/>
    </source>
</evidence>
<keyword evidence="2" id="KW-0012">Acyltransferase</keyword>
<dbReference type="InterPro" id="IPR000182">
    <property type="entry name" value="GNAT_dom"/>
</dbReference>
<name>A0ABS5ZB94_9GAMM</name>
<accession>A0ABS5ZB94</accession>
<evidence type="ECO:0000256" key="2">
    <source>
        <dbReference type="ARBA" id="ARBA00023315"/>
    </source>
</evidence>
<evidence type="ECO:0000313" key="5">
    <source>
        <dbReference type="Proteomes" id="UP000690515"/>
    </source>
</evidence>
<dbReference type="Gene3D" id="3.40.630.30">
    <property type="match status" value="1"/>
</dbReference>
<gene>
    <name evidence="4" type="ORF">KCG35_09715</name>
</gene>